<accession>A0ABV5MBE8</accession>
<dbReference type="InterPro" id="IPR023393">
    <property type="entry name" value="START-like_dom_sf"/>
</dbReference>
<gene>
    <name evidence="3" type="ORF">ACFFTR_24085</name>
</gene>
<dbReference type="Proteomes" id="UP001589608">
    <property type="component" value="Unassembled WGS sequence"/>
</dbReference>
<evidence type="ECO:0000256" key="1">
    <source>
        <dbReference type="ARBA" id="ARBA00006817"/>
    </source>
</evidence>
<reference evidence="3 4" key="1">
    <citation type="submission" date="2024-09" db="EMBL/GenBank/DDBJ databases">
        <authorList>
            <person name="Sun Q."/>
            <person name="Mori K."/>
        </authorList>
    </citation>
    <scope>NUCLEOTIDE SEQUENCE [LARGE SCALE GENOMIC DNA]</scope>
    <source>
        <strain evidence="3 4">JCM 3307</strain>
    </source>
</reference>
<sequence>MTEVGELTFSRIHQAAPALLFDCMTRPEHLTHFWGPTGTTTPLDGIVVELRPGGRFETTIVGADGGTHTMRAVYAEIDRPHRLVWVEPGVEGGMRTEVTFHDLGDGRTEVITHQTNVPEAFRRAEARAGFATSLDRFDAYLTTL</sequence>
<dbReference type="EMBL" id="JBHMCA010000046">
    <property type="protein sequence ID" value="MFB9446174.1"/>
    <property type="molecule type" value="Genomic_DNA"/>
</dbReference>
<organism evidence="3 4">
    <name type="scientific">Dactylosporangium vinaceum</name>
    <dbReference type="NCBI Taxonomy" id="53362"/>
    <lineage>
        <taxon>Bacteria</taxon>
        <taxon>Bacillati</taxon>
        <taxon>Actinomycetota</taxon>
        <taxon>Actinomycetes</taxon>
        <taxon>Micromonosporales</taxon>
        <taxon>Micromonosporaceae</taxon>
        <taxon>Dactylosporangium</taxon>
    </lineage>
</organism>
<evidence type="ECO:0000259" key="2">
    <source>
        <dbReference type="Pfam" id="PF08327"/>
    </source>
</evidence>
<keyword evidence="4" id="KW-1185">Reference proteome</keyword>
<dbReference type="RefSeq" id="WP_223102203.1">
    <property type="nucleotide sequence ID" value="NZ_CP061913.1"/>
</dbReference>
<dbReference type="InterPro" id="IPR013538">
    <property type="entry name" value="ASHA1/2-like_C"/>
</dbReference>
<protein>
    <submittedName>
        <fullName evidence="3">SRPBCC domain-containing protein</fullName>
    </submittedName>
</protein>
<dbReference type="Gene3D" id="3.30.530.20">
    <property type="match status" value="1"/>
</dbReference>
<feature type="domain" description="Activator of Hsp90 ATPase homologue 1/2-like C-terminal" evidence="2">
    <location>
        <begin position="15"/>
        <end position="141"/>
    </location>
</feature>
<comment type="caution">
    <text evidence="3">The sequence shown here is derived from an EMBL/GenBank/DDBJ whole genome shotgun (WGS) entry which is preliminary data.</text>
</comment>
<dbReference type="Pfam" id="PF08327">
    <property type="entry name" value="AHSA1"/>
    <property type="match status" value="1"/>
</dbReference>
<comment type="similarity">
    <text evidence="1">Belongs to the AHA1 family.</text>
</comment>
<proteinExistence type="inferred from homology"/>
<dbReference type="CDD" id="cd07814">
    <property type="entry name" value="SRPBCC_CalC_Aha1-like"/>
    <property type="match status" value="1"/>
</dbReference>
<name>A0ABV5MBE8_9ACTN</name>
<evidence type="ECO:0000313" key="4">
    <source>
        <dbReference type="Proteomes" id="UP001589608"/>
    </source>
</evidence>
<dbReference type="SUPFAM" id="SSF55961">
    <property type="entry name" value="Bet v1-like"/>
    <property type="match status" value="1"/>
</dbReference>
<evidence type="ECO:0000313" key="3">
    <source>
        <dbReference type="EMBL" id="MFB9446174.1"/>
    </source>
</evidence>